<dbReference type="CDD" id="cd08281">
    <property type="entry name" value="liver_ADH_like1"/>
    <property type="match status" value="1"/>
</dbReference>
<gene>
    <name evidence="6" type="ORF">CEJ45_01470</name>
</gene>
<keyword evidence="2" id="KW-0479">Metal-binding</keyword>
<evidence type="ECO:0000256" key="2">
    <source>
        <dbReference type="ARBA" id="ARBA00022723"/>
    </source>
</evidence>
<keyword evidence="3" id="KW-0862">Zinc</keyword>
<comment type="cofactor">
    <cofactor evidence="1">
        <name>Zn(2+)</name>
        <dbReference type="ChEBI" id="CHEBI:29105"/>
    </cofactor>
</comment>
<dbReference type="EMBL" id="NJGV01000001">
    <property type="protein sequence ID" value="OWY36788.1"/>
    <property type="molecule type" value="Genomic_DNA"/>
</dbReference>
<evidence type="ECO:0000256" key="4">
    <source>
        <dbReference type="ARBA" id="ARBA00023027"/>
    </source>
</evidence>
<organism evidence="6 7">
    <name type="scientific">Herbaspirillum aquaticum</name>
    <dbReference type="NCBI Taxonomy" id="568783"/>
    <lineage>
        <taxon>Bacteria</taxon>
        <taxon>Pseudomonadati</taxon>
        <taxon>Pseudomonadota</taxon>
        <taxon>Betaproteobacteria</taxon>
        <taxon>Burkholderiales</taxon>
        <taxon>Oxalobacteraceae</taxon>
        <taxon>Herbaspirillum</taxon>
    </lineage>
</organism>
<dbReference type="Pfam" id="PF08240">
    <property type="entry name" value="ADH_N"/>
    <property type="match status" value="1"/>
</dbReference>
<dbReference type="AlphaFoldDB" id="A0A225T0D6"/>
<dbReference type="InterPro" id="IPR036291">
    <property type="entry name" value="NAD(P)-bd_dom_sf"/>
</dbReference>
<evidence type="ECO:0000313" key="7">
    <source>
        <dbReference type="Proteomes" id="UP000214747"/>
    </source>
</evidence>
<keyword evidence="4" id="KW-0520">NAD</keyword>
<dbReference type="FunFam" id="3.40.50.720:FF:000003">
    <property type="entry name" value="S-(hydroxymethyl)glutathione dehydrogenase"/>
    <property type="match status" value="1"/>
</dbReference>
<feature type="domain" description="Enoyl reductase (ER)" evidence="5">
    <location>
        <begin position="18"/>
        <end position="342"/>
    </location>
</feature>
<dbReference type="Proteomes" id="UP000214747">
    <property type="component" value="Unassembled WGS sequence"/>
</dbReference>
<dbReference type="InterPro" id="IPR013154">
    <property type="entry name" value="ADH-like_N"/>
</dbReference>
<evidence type="ECO:0000313" key="6">
    <source>
        <dbReference type="EMBL" id="OWY36788.1"/>
    </source>
</evidence>
<accession>A0A225T0D6</accession>
<dbReference type="GO" id="GO:0046294">
    <property type="term" value="P:formaldehyde catabolic process"/>
    <property type="evidence" value="ECO:0007669"/>
    <property type="project" value="TreeGrafter"/>
</dbReference>
<dbReference type="GO" id="GO:0051903">
    <property type="term" value="F:S-(hydroxymethyl)glutathione dehydrogenase [NAD(P)+] activity"/>
    <property type="evidence" value="ECO:0007669"/>
    <property type="project" value="TreeGrafter"/>
</dbReference>
<dbReference type="InterPro" id="IPR013149">
    <property type="entry name" value="ADH-like_C"/>
</dbReference>
<dbReference type="InterPro" id="IPR020843">
    <property type="entry name" value="ER"/>
</dbReference>
<proteinExistence type="predicted"/>
<dbReference type="PANTHER" id="PTHR43880:SF12">
    <property type="entry name" value="ALCOHOL DEHYDROGENASE CLASS-3"/>
    <property type="match status" value="1"/>
</dbReference>
<evidence type="ECO:0000256" key="3">
    <source>
        <dbReference type="ARBA" id="ARBA00022833"/>
    </source>
</evidence>
<dbReference type="Gene3D" id="3.90.180.10">
    <property type="entry name" value="Medium-chain alcohol dehydrogenases, catalytic domain"/>
    <property type="match status" value="1"/>
</dbReference>
<dbReference type="SMART" id="SM00829">
    <property type="entry name" value="PKS_ER"/>
    <property type="match status" value="1"/>
</dbReference>
<dbReference type="PANTHER" id="PTHR43880">
    <property type="entry name" value="ALCOHOL DEHYDROGENASE"/>
    <property type="match status" value="1"/>
</dbReference>
<dbReference type="GO" id="GO:0008270">
    <property type="term" value="F:zinc ion binding"/>
    <property type="evidence" value="ECO:0007669"/>
    <property type="project" value="TreeGrafter"/>
</dbReference>
<dbReference type="SUPFAM" id="SSF50129">
    <property type="entry name" value="GroES-like"/>
    <property type="match status" value="2"/>
</dbReference>
<protein>
    <submittedName>
        <fullName evidence="6">Alcohol dehydrogenase</fullName>
    </submittedName>
</protein>
<comment type="caution">
    <text evidence="6">The sequence shown here is derived from an EMBL/GenBank/DDBJ whole genome shotgun (WGS) entry which is preliminary data.</text>
</comment>
<sequence>MKIQAAVLREVTEAHPFAVSQPLKIEELDLDAPGPGEVLVKMKAAGLCHSDLSVITGVRPRPVPMALGHEASAEVVEVGSGVTDLRAGDLVVLVFVPSCGHCLPCMEGRPALCEPGAATNTVGQLLSGQRRLRDRAQHVHHHMGVSAFADHAVVSRRSCVKIDADIDPVQAALFGCAVLTGVGAAVNTAEVKAGTTAAVLGLGGVGLCTMLGALASGAREVIAVDLHDSKLEVARALGATATVNARDPDAVEKVKALTKGGVDYAFEMAGSVQAMEAAYRMTRRGGMTVTAGLPAPNQNWALQQVSLVAEERTVKGSYIGSCVPVRDIPRYIGLYQAGKLPVDKLMGERLALADINRGFDRLHSGEGLRDLIVF</sequence>
<reference evidence="6 7" key="1">
    <citation type="journal article" date="2010" name="Int. J. Syst. Evol. Microbiol.">
        <title>Reclassification of Herbaspirillum putei as a later heterotypic synonym of Herbaspirillum huttiense, with the description of H. huttiense subsp. huttiense subsp. nov. and H. huttiense subsp. putei subsp. nov., comb. nov., and description of Herbaspirillum aquaticum sp. nov.</title>
        <authorList>
            <person name="Dobritsa A.P."/>
            <person name="Reddy M.C."/>
            <person name="Samadpour M."/>
        </authorList>
    </citation>
    <scope>NUCLEOTIDE SEQUENCE [LARGE SCALE GENOMIC DNA]</scope>
    <source>
        <strain evidence="6 7">IEH 4430</strain>
    </source>
</reference>
<evidence type="ECO:0000259" key="5">
    <source>
        <dbReference type="SMART" id="SM00829"/>
    </source>
</evidence>
<keyword evidence="7" id="KW-1185">Reference proteome</keyword>
<evidence type="ECO:0000256" key="1">
    <source>
        <dbReference type="ARBA" id="ARBA00001947"/>
    </source>
</evidence>
<dbReference type="Pfam" id="PF00107">
    <property type="entry name" value="ADH_zinc_N"/>
    <property type="match status" value="1"/>
</dbReference>
<dbReference type="InterPro" id="IPR011032">
    <property type="entry name" value="GroES-like_sf"/>
</dbReference>
<name>A0A225T0D6_9BURK</name>
<dbReference type="Gene3D" id="3.40.50.720">
    <property type="entry name" value="NAD(P)-binding Rossmann-like Domain"/>
    <property type="match status" value="1"/>
</dbReference>
<dbReference type="GO" id="GO:0005829">
    <property type="term" value="C:cytosol"/>
    <property type="evidence" value="ECO:0007669"/>
    <property type="project" value="TreeGrafter"/>
</dbReference>
<dbReference type="SUPFAM" id="SSF51735">
    <property type="entry name" value="NAD(P)-binding Rossmann-fold domains"/>
    <property type="match status" value="1"/>
</dbReference>
<dbReference type="RefSeq" id="WP_088753471.1">
    <property type="nucleotide sequence ID" value="NZ_JARJFG010000001.1"/>
</dbReference>